<dbReference type="Gene3D" id="3.30.565.10">
    <property type="entry name" value="Histidine kinase-like ATPase, C-terminal domain"/>
    <property type="match status" value="1"/>
</dbReference>
<evidence type="ECO:0000256" key="4">
    <source>
        <dbReference type="PROSITE-ProRule" id="PRU00169"/>
    </source>
</evidence>
<dbReference type="InterPro" id="IPR036890">
    <property type="entry name" value="HATPase_C_sf"/>
</dbReference>
<dbReference type="Pfam" id="PF00072">
    <property type="entry name" value="Response_reg"/>
    <property type="match status" value="1"/>
</dbReference>
<evidence type="ECO:0000259" key="7">
    <source>
        <dbReference type="PROSITE" id="PS50110"/>
    </source>
</evidence>
<feature type="modified residue" description="4-aspartylphosphate" evidence="4">
    <location>
        <position position="589"/>
    </location>
</feature>
<dbReference type="PROSITE" id="PS50109">
    <property type="entry name" value="HIS_KIN"/>
    <property type="match status" value="1"/>
</dbReference>
<dbReference type="PANTHER" id="PTHR43547:SF2">
    <property type="entry name" value="HYBRID SIGNAL TRANSDUCTION HISTIDINE KINASE C"/>
    <property type="match status" value="1"/>
</dbReference>
<feature type="domain" description="Histidine kinase" evidence="6">
    <location>
        <begin position="299"/>
        <end position="517"/>
    </location>
</feature>
<keyword evidence="5" id="KW-0175">Coiled coil</keyword>
<protein>
    <recommendedName>
        <fullName evidence="2">histidine kinase</fullName>
        <ecNumber evidence="2">2.7.13.3</ecNumber>
    </recommendedName>
</protein>
<gene>
    <name evidence="10" type="ORF">ACFQ1Z_10035</name>
</gene>
<dbReference type="PRINTS" id="PR00344">
    <property type="entry name" value="BCTRLSENSOR"/>
</dbReference>
<dbReference type="Gene3D" id="3.40.50.2300">
    <property type="match status" value="1"/>
</dbReference>
<dbReference type="InterPro" id="IPR005467">
    <property type="entry name" value="His_kinase_dom"/>
</dbReference>
<dbReference type="InterPro" id="IPR001789">
    <property type="entry name" value="Sig_transdc_resp-reg_receiver"/>
</dbReference>
<evidence type="ECO:0000256" key="1">
    <source>
        <dbReference type="ARBA" id="ARBA00000085"/>
    </source>
</evidence>
<evidence type="ECO:0000313" key="11">
    <source>
        <dbReference type="Proteomes" id="UP001597128"/>
    </source>
</evidence>
<dbReference type="InterPro" id="IPR013656">
    <property type="entry name" value="PAS_4"/>
</dbReference>
<keyword evidence="11" id="KW-1185">Reference proteome</keyword>
<evidence type="ECO:0000256" key="2">
    <source>
        <dbReference type="ARBA" id="ARBA00012438"/>
    </source>
</evidence>
<feature type="domain" description="PAC" evidence="9">
    <location>
        <begin position="96"/>
        <end position="151"/>
    </location>
</feature>
<feature type="domain" description="Response regulatory" evidence="7">
    <location>
        <begin position="540"/>
        <end position="656"/>
    </location>
</feature>
<reference evidence="11" key="1">
    <citation type="journal article" date="2019" name="Int. J. Syst. Evol. Microbiol.">
        <title>The Global Catalogue of Microorganisms (GCM) 10K type strain sequencing project: providing services to taxonomists for standard genome sequencing and annotation.</title>
        <authorList>
            <consortium name="The Broad Institute Genomics Platform"/>
            <consortium name="The Broad Institute Genome Sequencing Center for Infectious Disease"/>
            <person name="Wu L."/>
            <person name="Ma J."/>
        </authorList>
    </citation>
    <scope>NUCLEOTIDE SEQUENCE [LARGE SCALE GENOMIC DNA]</scope>
    <source>
        <strain evidence="11">CCUG 58412</strain>
    </source>
</reference>
<evidence type="ECO:0000259" key="6">
    <source>
        <dbReference type="PROSITE" id="PS50109"/>
    </source>
</evidence>
<dbReference type="InterPro" id="IPR000700">
    <property type="entry name" value="PAS-assoc_C"/>
</dbReference>
<dbReference type="InterPro" id="IPR004358">
    <property type="entry name" value="Sig_transdc_His_kin-like_C"/>
</dbReference>
<evidence type="ECO:0000313" key="10">
    <source>
        <dbReference type="EMBL" id="MFD0913885.1"/>
    </source>
</evidence>
<dbReference type="GO" id="GO:0005524">
    <property type="term" value="F:ATP binding"/>
    <property type="evidence" value="ECO:0007669"/>
    <property type="project" value="UniProtKB-KW"/>
</dbReference>
<dbReference type="CDD" id="cd17580">
    <property type="entry name" value="REC_2_DhkD-like"/>
    <property type="match status" value="1"/>
</dbReference>
<dbReference type="SMART" id="SM00091">
    <property type="entry name" value="PAS"/>
    <property type="match status" value="2"/>
</dbReference>
<dbReference type="SUPFAM" id="SSF47384">
    <property type="entry name" value="Homodimeric domain of signal transducing histidine kinase"/>
    <property type="match status" value="1"/>
</dbReference>
<dbReference type="Gene3D" id="2.10.70.100">
    <property type="match status" value="1"/>
</dbReference>
<dbReference type="EMBL" id="JBHTKB010000002">
    <property type="protein sequence ID" value="MFD0913885.1"/>
    <property type="molecule type" value="Genomic_DNA"/>
</dbReference>
<dbReference type="SMART" id="SM00387">
    <property type="entry name" value="HATPase_c"/>
    <property type="match status" value="1"/>
</dbReference>
<dbReference type="InterPro" id="IPR003661">
    <property type="entry name" value="HisK_dim/P_dom"/>
</dbReference>
<dbReference type="CDD" id="cd00082">
    <property type="entry name" value="HisKA"/>
    <property type="match status" value="1"/>
</dbReference>
<evidence type="ECO:0000259" key="9">
    <source>
        <dbReference type="PROSITE" id="PS50113"/>
    </source>
</evidence>
<dbReference type="RefSeq" id="WP_379057363.1">
    <property type="nucleotide sequence ID" value="NZ_JBHTKB010000002.1"/>
</dbReference>
<dbReference type="InterPro" id="IPR003594">
    <property type="entry name" value="HATPase_dom"/>
</dbReference>
<evidence type="ECO:0000256" key="3">
    <source>
        <dbReference type="ARBA" id="ARBA00022553"/>
    </source>
</evidence>
<accession>A0ABW3F6J2</accession>
<dbReference type="Pfam" id="PF08447">
    <property type="entry name" value="PAS_3"/>
    <property type="match status" value="1"/>
</dbReference>
<name>A0ABW3F6J2_9PROT</name>
<dbReference type="SMART" id="SM00448">
    <property type="entry name" value="REC"/>
    <property type="match status" value="1"/>
</dbReference>
<feature type="domain" description="PAC" evidence="9">
    <location>
        <begin position="228"/>
        <end position="281"/>
    </location>
</feature>
<dbReference type="SMART" id="SM00388">
    <property type="entry name" value="HisKA"/>
    <property type="match status" value="1"/>
</dbReference>
<proteinExistence type="predicted"/>
<dbReference type="InterPro" id="IPR013655">
    <property type="entry name" value="PAS_fold_3"/>
</dbReference>
<dbReference type="CDD" id="cd00130">
    <property type="entry name" value="PAS"/>
    <property type="match status" value="1"/>
</dbReference>
<dbReference type="Pfam" id="PF00512">
    <property type="entry name" value="HisKA"/>
    <property type="match status" value="1"/>
</dbReference>
<dbReference type="Pfam" id="PF02518">
    <property type="entry name" value="HATPase_c"/>
    <property type="match status" value="1"/>
</dbReference>
<dbReference type="PROSITE" id="PS50112">
    <property type="entry name" value="PAS"/>
    <property type="match status" value="1"/>
</dbReference>
<keyword evidence="3 4" id="KW-0597">Phosphoprotein</keyword>
<dbReference type="NCBIfam" id="TIGR00229">
    <property type="entry name" value="sensory_box"/>
    <property type="match status" value="1"/>
</dbReference>
<evidence type="ECO:0000259" key="8">
    <source>
        <dbReference type="PROSITE" id="PS50112"/>
    </source>
</evidence>
<dbReference type="EC" id="2.7.13.3" evidence="2"/>
<dbReference type="PANTHER" id="PTHR43547">
    <property type="entry name" value="TWO-COMPONENT HISTIDINE KINASE"/>
    <property type="match status" value="1"/>
</dbReference>
<dbReference type="InterPro" id="IPR035965">
    <property type="entry name" value="PAS-like_dom_sf"/>
</dbReference>
<dbReference type="SUPFAM" id="SSF55874">
    <property type="entry name" value="ATPase domain of HSP90 chaperone/DNA topoisomerase II/histidine kinase"/>
    <property type="match status" value="1"/>
</dbReference>
<comment type="catalytic activity">
    <reaction evidence="1">
        <text>ATP + protein L-histidine = ADP + protein N-phospho-L-histidine.</text>
        <dbReference type="EC" id="2.7.13.3"/>
    </reaction>
</comment>
<keyword evidence="10" id="KW-0067">ATP-binding</keyword>
<keyword evidence="10" id="KW-0547">Nucleotide-binding</keyword>
<sequence length="658" mass="73316">MMNEHENVLGKNRLLEADSSSNDTMSEIFKQAPAFMCVLRGQDHRFELVNDRYLQLIGHRKVEGLTVREALPELEGQGFFELLDSVYHSGKTFNGTDMSVLLQRSVGKGLEKRFLDFVYIALRDAEGKITGILVHGIDQTERKQSEISLAEKEEQLRLALDSAEVGLWDVDVVNDHLFWPARVKAMFGISPDKPVTMKDYYDGLHPDDREHTVTAYSNATDPNMRTQYDVEYRTIGQEDQIIRWVAARGRGIFNEENQCVRVIGTAIDITQRKANEEALRKSEEQLRESDRRKDEFLAMLAHELRNPLAPISAAAQLLQKAKLDEAQVRRTSQIINRQVKHMTSLVDDLLDVSRVTRGLVELENTVLDISQVIADAIEQVTPLIRARSHLLGLKMTPKAPFVQGDKNRLVQVIANLLNNAAKYTPEGGDIKLKTEVIDGHVHIQIADSGIGMTPELVDRAFDLFAQAERTSDRSSGGLGLGLALVKSLVELHHGTVTCESAGLGKGSLFTVRLPLQQVEERHIEEQTFNDLLQKTNAPLRILVVDDNADVASVLGMLLEAEGHEVMIESESHKALERAKAEAPQVCLLDIGLPEMDGNVLAQHLRAIPQTASALLVAITGYGSASDRENTLAAGFDYHLVKPVDTRTLSEILARFDNR</sequence>
<dbReference type="Gene3D" id="1.10.287.130">
    <property type="match status" value="1"/>
</dbReference>
<dbReference type="InterPro" id="IPR000014">
    <property type="entry name" value="PAS"/>
</dbReference>
<dbReference type="PROSITE" id="PS50113">
    <property type="entry name" value="PAC"/>
    <property type="match status" value="2"/>
</dbReference>
<dbReference type="InterPro" id="IPR011006">
    <property type="entry name" value="CheY-like_superfamily"/>
</dbReference>
<dbReference type="Pfam" id="PF08448">
    <property type="entry name" value="PAS_4"/>
    <property type="match status" value="1"/>
</dbReference>
<dbReference type="Gene3D" id="3.30.450.20">
    <property type="entry name" value="PAS domain"/>
    <property type="match status" value="2"/>
</dbReference>
<feature type="domain" description="PAS" evidence="8">
    <location>
        <begin position="152"/>
        <end position="223"/>
    </location>
</feature>
<dbReference type="SUPFAM" id="SSF52172">
    <property type="entry name" value="CheY-like"/>
    <property type="match status" value="1"/>
</dbReference>
<feature type="coiled-coil region" evidence="5">
    <location>
        <begin position="272"/>
        <end position="299"/>
    </location>
</feature>
<dbReference type="InterPro" id="IPR036097">
    <property type="entry name" value="HisK_dim/P_sf"/>
</dbReference>
<comment type="caution">
    <text evidence="10">The sequence shown here is derived from an EMBL/GenBank/DDBJ whole genome shotgun (WGS) entry which is preliminary data.</text>
</comment>
<organism evidence="10 11">
    <name type="scientific">Methylophilus luteus</name>
    <dbReference type="NCBI Taxonomy" id="640108"/>
    <lineage>
        <taxon>Bacteria</taxon>
        <taxon>Pseudomonadati</taxon>
        <taxon>Pseudomonadota</taxon>
        <taxon>Betaproteobacteria</taxon>
        <taxon>Nitrosomonadales</taxon>
        <taxon>Methylophilaceae</taxon>
        <taxon>Methylophilus</taxon>
    </lineage>
</organism>
<dbReference type="SUPFAM" id="SSF55785">
    <property type="entry name" value="PYP-like sensor domain (PAS domain)"/>
    <property type="match status" value="2"/>
</dbReference>
<dbReference type="Proteomes" id="UP001597128">
    <property type="component" value="Unassembled WGS sequence"/>
</dbReference>
<evidence type="ECO:0000256" key="5">
    <source>
        <dbReference type="SAM" id="Coils"/>
    </source>
</evidence>
<dbReference type="PROSITE" id="PS50110">
    <property type="entry name" value="RESPONSE_REGULATORY"/>
    <property type="match status" value="1"/>
</dbReference>